<feature type="domain" description="C3H1-type" evidence="15">
    <location>
        <begin position="380"/>
        <end position="404"/>
    </location>
</feature>
<gene>
    <name evidence="16" type="ORF">BBA_07920</name>
</gene>
<feature type="compositionally biased region" description="Basic and acidic residues" evidence="13">
    <location>
        <begin position="439"/>
        <end position="449"/>
    </location>
</feature>
<sequence>MKFTAATITAVVATGAFAQPEFTNSEINPQEGQPFTLRFNGCDNGCTISLQTGPSPMSLSDIHTLTTDATVGSFDVTLSGLDTGIYNFKIADNSDGSCNYSIPFFYVGAKVTSSDSSGGPSTTHVYDASSTCCSNPDSTAATHISPTAFVSSTRSSQPSSTAYAEASSAVPHKAGAAAGFSPFGAIGAGVAGLLLVGNWARRLQQKLLENDDYHWLFYVGHARHTHTPSRRRAETHTTMATTETTTAATVSGGPAATVLNHTVKPYSFTFSPFLREAYQVGLPADRPICKAYQTGSCPNGTRCTERHVTDGRTPSSSSHPTGGLNSLVCKHWLRGLCKKGIPCEFLHEYNLRRMPECNFFMRNGYCSNGEECLYLHVDPLSKLPPCPHYDMGFCPLGPVCAKKHVRRRLCPLYLAGFCPEGPECRRGSHPKWSTTLERPTVKPEPKTEEELRAEMELLQQQHQAQFGHDDGDRQRDNKDDRFGGRHGGRGGGRGGWRGRGGGRGHFRGRGGY</sequence>
<keyword evidence="3 12" id="KW-0507">mRNA processing</keyword>
<dbReference type="Pfam" id="PF00642">
    <property type="entry name" value="zf-CCCH"/>
    <property type="match status" value="1"/>
</dbReference>
<comment type="similarity">
    <text evidence="2 12">Belongs to the CPSF4/YTH1 family.</text>
</comment>
<dbReference type="PROSITE" id="PS50103">
    <property type="entry name" value="ZF_C3H1"/>
    <property type="match status" value="5"/>
</dbReference>
<keyword evidence="5 12" id="KW-0677">Repeat</keyword>
<feature type="compositionally biased region" description="Basic residues" evidence="13">
    <location>
        <begin position="500"/>
        <end position="512"/>
    </location>
</feature>
<dbReference type="PANTHER" id="PTHR23102:SF24">
    <property type="entry name" value="CLEAVAGE AND POLYADENYLATION SPECIFICITY FACTOR SUBUNIT 4"/>
    <property type="match status" value="1"/>
</dbReference>
<evidence type="ECO:0000256" key="14">
    <source>
        <dbReference type="SAM" id="SignalP"/>
    </source>
</evidence>
<keyword evidence="7 11" id="KW-0862">Zinc</keyword>
<feature type="compositionally biased region" description="Gly residues" evidence="13">
    <location>
        <begin position="489"/>
        <end position="499"/>
    </location>
</feature>
<dbReference type="GO" id="GO:0005634">
    <property type="term" value="C:nucleus"/>
    <property type="evidence" value="ECO:0007669"/>
    <property type="project" value="UniProtKB-SubCell"/>
</dbReference>
<proteinExistence type="inferred from homology"/>
<feature type="zinc finger region" description="C3H1-type" evidence="11">
    <location>
        <begin position="351"/>
        <end position="379"/>
    </location>
</feature>
<evidence type="ECO:0000256" key="8">
    <source>
        <dbReference type="ARBA" id="ARBA00022884"/>
    </source>
</evidence>
<keyword evidence="17" id="KW-1185">Reference proteome</keyword>
<dbReference type="InterPro" id="IPR045348">
    <property type="entry name" value="CPSF4/Yth1"/>
</dbReference>
<feature type="compositionally biased region" description="Basic and acidic residues" evidence="13">
    <location>
        <begin position="467"/>
        <end position="483"/>
    </location>
</feature>
<reference evidence="16 17" key="1">
    <citation type="journal article" date="2012" name="Sci. Rep.">
        <title>Genomic perspectives on the evolution of fungal entomopathogenicity in Beauveria bassiana.</title>
        <authorList>
            <person name="Xiao G."/>
            <person name="Ying S.H."/>
            <person name="Zheng P."/>
            <person name="Wang Z.L."/>
            <person name="Zhang S."/>
            <person name="Xie X.Q."/>
            <person name="Shang Y."/>
            <person name="St Leger R.J."/>
            <person name="Zhao G.P."/>
            <person name="Wang C."/>
            <person name="Feng M.G."/>
        </authorList>
    </citation>
    <scope>NUCLEOTIDE SEQUENCE [LARGE SCALE GENOMIC DNA]</scope>
    <source>
        <strain evidence="16 17">ARSEF 2860</strain>
    </source>
</reference>
<comment type="subcellular location">
    <subcellularLocation>
        <location evidence="1 12">Nucleus</location>
    </subcellularLocation>
</comment>
<keyword evidence="9 12" id="KW-0539">Nucleus</keyword>
<evidence type="ECO:0000256" key="5">
    <source>
        <dbReference type="ARBA" id="ARBA00022737"/>
    </source>
</evidence>
<protein>
    <recommendedName>
        <fullName evidence="12">mRNA 3'-end-processing protein</fullName>
    </recommendedName>
</protein>
<evidence type="ECO:0000256" key="3">
    <source>
        <dbReference type="ARBA" id="ARBA00022664"/>
    </source>
</evidence>
<feature type="zinc finger region" description="C3H1-type" evidence="11">
    <location>
        <begin position="323"/>
        <end position="350"/>
    </location>
</feature>
<dbReference type="InParanoid" id="J4VXL5"/>
<feature type="zinc finger region" description="C3H1-type" evidence="11">
    <location>
        <begin position="380"/>
        <end position="404"/>
    </location>
</feature>
<feature type="zinc finger region" description="C3H1-type" evidence="11">
    <location>
        <begin position="283"/>
        <end position="310"/>
    </location>
</feature>
<dbReference type="Gene3D" id="3.30.1370.210">
    <property type="match status" value="1"/>
</dbReference>
<evidence type="ECO:0000259" key="15">
    <source>
        <dbReference type="PROSITE" id="PS50103"/>
    </source>
</evidence>
<evidence type="ECO:0000313" key="16">
    <source>
        <dbReference type="EMBL" id="EJP63115.1"/>
    </source>
</evidence>
<dbReference type="AlphaFoldDB" id="J4VXL5"/>
<evidence type="ECO:0000256" key="13">
    <source>
        <dbReference type="SAM" id="MobiDB-lite"/>
    </source>
</evidence>
<evidence type="ECO:0000256" key="7">
    <source>
        <dbReference type="ARBA" id="ARBA00022833"/>
    </source>
</evidence>
<feature type="domain" description="C3H1-type" evidence="15">
    <location>
        <begin position="323"/>
        <end position="350"/>
    </location>
</feature>
<evidence type="ECO:0000256" key="12">
    <source>
        <dbReference type="RuleBase" id="RU369008"/>
    </source>
</evidence>
<dbReference type="STRING" id="655819.J4VXL5"/>
<evidence type="ECO:0000256" key="1">
    <source>
        <dbReference type="ARBA" id="ARBA00004123"/>
    </source>
</evidence>
<organism evidence="16 17">
    <name type="scientific">Beauveria bassiana (strain ARSEF 2860)</name>
    <name type="common">White muscardine disease fungus</name>
    <name type="synonym">Tritirachium shiotae</name>
    <dbReference type="NCBI Taxonomy" id="655819"/>
    <lineage>
        <taxon>Eukaryota</taxon>
        <taxon>Fungi</taxon>
        <taxon>Dikarya</taxon>
        <taxon>Ascomycota</taxon>
        <taxon>Pezizomycotina</taxon>
        <taxon>Sordariomycetes</taxon>
        <taxon>Hypocreomycetidae</taxon>
        <taxon>Hypocreales</taxon>
        <taxon>Cordycipitaceae</taxon>
        <taxon>Beauveria</taxon>
    </lineage>
</organism>
<dbReference type="FunFam" id="4.10.1000.10:FF:000012">
    <property type="entry name" value="cleavage and polyadenylation specificity factor subunit 4"/>
    <property type="match status" value="1"/>
</dbReference>
<dbReference type="GO" id="GO:0008270">
    <property type="term" value="F:zinc ion binding"/>
    <property type="evidence" value="ECO:0007669"/>
    <property type="project" value="UniProtKB-KW"/>
</dbReference>
<evidence type="ECO:0000256" key="4">
    <source>
        <dbReference type="ARBA" id="ARBA00022723"/>
    </source>
</evidence>
<dbReference type="EMBL" id="JH725178">
    <property type="protein sequence ID" value="EJP63115.1"/>
    <property type="molecule type" value="Genomic_DNA"/>
</dbReference>
<evidence type="ECO:0000256" key="6">
    <source>
        <dbReference type="ARBA" id="ARBA00022771"/>
    </source>
</evidence>
<keyword evidence="4 11" id="KW-0479">Metal-binding</keyword>
<dbReference type="SUPFAM" id="SSF90229">
    <property type="entry name" value="CCCH zinc finger"/>
    <property type="match status" value="2"/>
</dbReference>
<dbReference type="RefSeq" id="XP_008601239.1">
    <property type="nucleotide sequence ID" value="XM_008603017.1"/>
</dbReference>
<evidence type="ECO:0000256" key="2">
    <source>
        <dbReference type="ARBA" id="ARBA00008907"/>
    </source>
</evidence>
<dbReference type="Proteomes" id="UP000002762">
    <property type="component" value="Unassembled WGS sequence"/>
</dbReference>
<dbReference type="PANTHER" id="PTHR23102">
    <property type="entry name" value="CLEAVAGE AND POLYADENYLATION SPECIFICITY FACTOR SUBUNIT 4-RELATED"/>
    <property type="match status" value="1"/>
</dbReference>
<dbReference type="SMART" id="SM00356">
    <property type="entry name" value="ZnF_C3H1"/>
    <property type="match status" value="5"/>
</dbReference>
<feature type="chain" id="PRO_5003781589" description="mRNA 3'-end-processing protein" evidence="14">
    <location>
        <begin position="19"/>
        <end position="512"/>
    </location>
</feature>
<feature type="domain" description="C3H1-type" evidence="15">
    <location>
        <begin position="351"/>
        <end position="379"/>
    </location>
</feature>
<feature type="domain" description="C3H1-type" evidence="15">
    <location>
        <begin position="283"/>
        <end position="310"/>
    </location>
</feature>
<dbReference type="InterPro" id="IPR000571">
    <property type="entry name" value="Znf_CCCH"/>
</dbReference>
<dbReference type="GO" id="GO:0031124">
    <property type="term" value="P:mRNA 3'-end processing"/>
    <property type="evidence" value="ECO:0007669"/>
    <property type="project" value="UniProtKB-UniRule"/>
</dbReference>
<keyword evidence="14" id="KW-0732">Signal</keyword>
<feature type="zinc finger region" description="C3H1-type" evidence="11">
    <location>
        <begin position="405"/>
        <end position="432"/>
    </location>
</feature>
<dbReference type="HOGENOM" id="CLU_532060_0_0_1"/>
<evidence type="ECO:0000256" key="10">
    <source>
        <dbReference type="ARBA" id="ARBA00024826"/>
    </source>
</evidence>
<keyword evidence="6 11" id="KW-0863">Zinc-finger</keyword>
<dbReference type="GO" id="GO:0003723">
    <property type="term" value="F:RNA binding"/>
    <property type="evidence" value="ECO:0007669"/>
    <property type="project" value="UniProtKB-UniRule"/>
</dbReference>
<evidence type="ECO:0000256" key="11">
    <source>
        <dbReference type="PROSITE-ProRule" id="PRU00723"/>
    </source>
</evidence>
<feature type="region of interest" description="Disordered" evidence="13">
    <location>
        <begin position="424"/>
        <end position="449"/>
    </location>
</feature>
<feature type="region of interest" description="Disordered" evidence="13">
    <location>
        <begin position="462"/>
        <end position="512"/>
    </location>
</feature>
<feature type="domain" description="C3H1-type" evidence="15">
    <location>
        <begin position="405"/>
        <end position="432"/>
    </location>
</feature>
<name>J4VXL5_BEAB2</name>
<keyword evidence="8 12" id="KW-0694">RNA-binding</keyword>
<dbReference type="GeneID" id="19890932"/>
<feature type="signal peptide" evidence="14">
    <location>
        <begin position="1"/>
        <end position="18"/>
    </location>
</feature>
<dbReference type="Gene3D" id="4.10.1000.10">
    <property type="entry name" value="Zinc finger, CCCH-type"/>
    <property type="match status" value="1"/>
</dbReference>
<dbReference type="OrthoDB" id="1914176at2759"/>
<evidence type="ECO:0000256" key="9">
    <source>
        <dbReference type="ARBA" id="ARBA00023242"/>
    </source>
</evidence>
<comment type="function">
    <text evidence="10 12">Component of the cleavage factor I (CF I) involved in pre-mRNA 3'-end processing.</text>
</comment>
<dbReference type="InterPro" id="IPR036855">
    <property type="entry name" value="Znf_CCCH_sf"/>
</dbReference>
<accession>J4VXL5</accession>
<evidence type="ECO:0000313" key="17">
    <source>
        <dbReference type="Proteomes" id="UP000002762"/>
    </source>
</evidence>